<keyword evidence="2" id="KW-1133">Transmembrane helix</keyword>
<reference evidence="3" key="1">
    <citation type="journal article" date="2020" name="Nature">
        <title>Giant virus diversity and host interactions through global metagenomics.</title>
        <authorList>
            <person name="Schulz F."/>
            <person name="Roux S."/>
            <person name="Paez-Espino D."/>
            <person name="Jungbluth S."/>
            <person name="Walsh D.A."/>
            <person name="Denef V.J."/>
            <person name="McMahon K.D."/>
            <person name="Konstantinidis K.T."/>
            <person name="Eloe-Fadrosh E.A."/>
            <person name="Kyrpides N.C."/>
            <person name="Woyke T."/>
        </authorList>
    </citation>
    <scope>NUCLEOTIDE SEQUENCE</scope>
    <source>
        <strain evidence="3">GVMAG-M-3300021375-17</strain>
    </source>
</reference>
<keyword evidence="2" id="KW-0472">Membrane</keyword>
<evidence type="ECO:0000256" key="2">
    <source>
        <dbReference type="SAM" id="Phobius"/>
    </source>
</evidence>
<accession>A0A6C0CNI0</accession>
<name>A0A6C0CNI0_9ZZZZ</name>
<feature type="transmembrane region" description="Helical" evidence="2">
    <location>
        <begin position="62"/>
        <end position="82"/>
    </location>
</feature>
<sequence>MSNIISHEQHSEMINKQKEAQSILQSEIQRLSSKKANIDEEETNAQRMVLLNRSHRDRRQKYLIVMVLFVLVFGSCLFLTYFQERLGYSSIFIDLLIVIILGFGFITAYFMYQNIQSRDNIDFSKLNDTALIHPSKFENSFKKAQKSGDLTGMTQIICKGSECCGQGLTYSEINNQCE</sequence>
<proteinExistence type="predicted"/>
<protein>
    <submittedName>
        <fullName evidence="3">Uncharacterized protein</fullName>
    </submittedName>
</protein>
<dbReference type="EMBL" id="MN739454">
    <property type="protein sequence ID" value="QHT05450.1"/>
    <property type="molecule type" value="Genomic_DNA"/>
</dbReference>
<evidence type="ECO:0000313" key="3">
    <source>
        <dbReference type="EMBL" id="QHT05450.1"/>
    </source>
</evidence>
<keyword evidence="1" id="KW-0175">Coiled coil</keyword>
<feature type="transmembrane region" description="Helical" evidence="2">
    <location>
        <begin position="88"/>
        <end position="112"/>
    </location>
</feature>
<feature type="coiled-coil region" evidence="1">
    <location>
        <begin position="14"/>
        <end position="44"/>
    </location>
</feature>
<organism evidence="3">
    <name type="scientific">viral metagenome</name>
    <dbReference type="NCBI Taxonomy" id="1070528"/>
    <lineage>
        <taxon>unclassified sequences</taxon>
        <taxon>metagenomes</taxon>
        <taxon>organismal metagenomes</taxon>
    </lineage>
</organism>
<keyword evidence="2" id="KW-0812">Transmembrane</keyword>
<evidence type="ECO:0000256" key="1">
    <source>
        <dbReference type="SAM" id="Coils"/>
    </source>
</evidence>
<dbReference type="AlphaFoldDB" id="A0A6C0CNI0"/>